<evidence type="ECO:0000256" key="1">
    <source>
        <dbReference type="ARBA" id="ARBA00004329"/>
    </source>
</evidence>
<evidence type="ECO:0000256" key="6">
    <source>
        <dbReference type="ARBA" id="ARBA00022801"/>
    </source>
</evidence>
<dbReference type="AlphaFoldDB" id="A0A3M6VZ99"/>
<evidence type="ECO:0000256" key="4">
    <source>
        <dbReference type="ARBA" id="ARBA00022490"/>
    </source>
</evidence>
<sequence>DAVINIFFLVISIVIINAVLVIPFTVLHSDCDLLLFLHLWFGWSVGASGDEGDSLVAKLDVGGTLLEATTRSSLSETLKSPHRLLICRGEILADEWHVRWQEGPHLNPRTSHRSGARSCSPIRRRGLLVANSSAPSPLPQRDPWASSLGPSLSCPSSDVASLAPVRSTSVCSATGCTAWWKGRAETVAGKVLLRPRNDCGSKRDLIIRVRSCLIASLSLEAWASAVRRGHDGYRYLDLGTAAEMGQSKQTQFVNHSPARRNSGSMANTNDFTRFSKKVVQYFWDPLPKNDDPAEIWCLGRRYDSRYLDARQTKVTNSSATSASPSAQSDSTELSQADSAVVTEANQKPEETAENGKCDLTETKPPLDLSRSDEEALGWPAEFLDDLEARIWLTYRNGFPPIPKSSDPVASSAMSFSTKLRNLGNQGGFTSDTGWGCMIRSGQSLLANSLAMLELGREWRKGQKAEEHRHLLALFADAPDAPFSIHKFVEHGAQACGKHPGEWFGPSATARSLQALTMKYNPANLRVYARPDDGDVYVDRLLELATQKSADDTFQPTLIVLGIRLGIDRITPVYHAALKAALEMPQSVGIAGGRPSSSHYFVGHQGDNFFYLDPHSTRSYLPAQPSDEDVESCHTRRVRRLGLAEMDPSMLLGFLVRDQEDFDAWRKAVGSSEGKAIVHVHEREPRYVTGSERPEAVDEVETWDEGTGDEEDDRNDVV</sequence>
<keyword evidence="13" id="KW-0812">Transmembrane</keyword>
<dbReference type="GO" id="GO:0005634">
    <property type="term" value="C:nucleus"/>
    <property type="evidence" value="ECO:0007669"/>
    <property type="project" value="UniProtKB-SubCell"/>
</dbReference>
<keyword evidence="5 11" id="KW-0645">Protease</keyword>
<evidence type="ECO:0000256" key="7">
    <source>
        <dbReference type="ARBA" id="ARBA00022807"/>
    </source>
</evidence>
<keyword evidence="13" id="KW-0472">Membrane</keyword>
<dbReference type="GO" id="GO:0000045">
    <property type="term" value="P:autophagosome assembly"/>
    <property type="evidence" value="ECO:0007669"/>
    <property type="project" value="TreeGrafter"/>
</dbReference>
<keyword evidence="9" id="KW-0072">Autophagy</keyword>
<proteinExistence type="inferred from homology"/>
<evidence type="ECO:0000256" key="12">
    <source>
        <dbReference type="SAM" id="MobiDB-lite"/>
    </source>
</evidence>
<feature type="compositionally biased region" description="Acidic residues" evidence="12">
    <location>
        <begin position="696"/>
        <end position="717"/>
    </location>
</feature>
<dbReference type="InterPro" id="IPR038765">
    <property type="entry name" value="Papain-like_cys_pep_sf"/>
</dbReference>
<feature type="transmembrane region" description="Helical" evidence="13">
    <location>
        <begin position="6"/>
        <end position="27"/>
    </location>
</feature>
<comment type="similarity">
    <text evidence="2 11">Belongs to the peptidase C54 family.</text>
</comment>
<evidence type="ECO:0000256" key="9">
    <source>
        <dbReference type="ARBA" id="ARBA00023006"/>
    </source>
</evidence>
<dbReference type="GO" id="GO:0019786">
    <property type="term" value="F:protein-phosphatidylethanolamide deconjugating activity"/>
    <property type="evidence" value="ECO:0007669"/>
    <property type="project" value="InterPro"/>
</dbReference>
<dbReference type="GO" id="GO:0004197">
    <property type="term" value="F:cysteine-type endopeptidase activity"/>
    <property type="evidence" value="ECO:0007669"/>
    <property type="project" value="TreeGrafter"/>
</dbReference>
<evidence type="ECO:0000259" key="14">
    <source>
        <dbReference type="Pfam" id="PF03416"/>
    </source>
</evidence>
<evidence type="ECO:0000256" key="13">
    <source>
        <dbReference type="SAM" id="Phobius"/>
    </source>
</evidence>
<evidence type="ECO:0000313" key="16">
    <source>
        <dbReference type="Proteomes" id="UP000281245"/>
    </source>
</evidence>
<reference evidence="15 16" key="1">
    <citation type="journal article" date="2018" name="BMC Genomics">
        <title>Genomic evidence for intraspecific hybridization in a clonal and extremely halotolerant yeast.</title>
        <authorList>
            <person name="Gostincar C."/>
            <person name="Stajich J.E."/>
            <person name="Zupancic J."/>
            <person name="Zalar P."/>
            <person name="Gunde-Cimerman N."/>
        </authorList>
    </citation>
    <scope>NUCLEOTIDE SEQUENCE [LARGE SCALE GENOMIC DNA]</scope>
    <source>
        <strain evidence="15 16">EXF-6656</strain>
    </source>
</reference>
<protein>
    <recommendedName>
        <fullName evidence="11">Cysteine protease</fullName>
        <ecNumber evidence="11">3.4.22.-</ecNumber>
    </recommendedName>
</protein>
<evidence type="ECO:0000313" key="15">
    <source>
        <dbReference type="EMBL" id="RMX71426.1"/>
    </source>
</evidence>
<dbReference type="Proteomes" id="UP000281245">
    <property type="component" value="Unassembled WGS sequence"/>
</dbReference>
<comment type="catalytic activity">
    <reaction evidence="10">
        <text>[protein]-C-terminal L-amino acid-glycyl-phosphatidylethanolamide + H2O = [protein]-C-terminal L-amino acid-glycine + a 1,2-diacyl-sn-glycero-3-phosphoethanolamine</text>
        <dbReference type="Rhea" id="RHEA:67548"/>
        <dbReference type="Rhea" id="RHEA-COMP:17323"/>
        <dbReference type="Rhea" id="RHEA-COMP:17324"/>
        <dbReference type="ChEBI" id="CHEBI:15377"/>
        <dbReference type="ChEBI" id="CHEBI:64612"/>
        <dbReference type="ChEBI" id="CHEBI:172940"/>
        <dbReference type="ChEBI" id="CHEBI:172941"/>
    </reaction>
    <physiologicalReaction direction="left-to-right" evidence="10">
        <dbReference type="Rhea" id="RHEA:67549"/>
    </physiologicalReaction>
</comment>
<name>A0A3M6VZ99_HORWE</name>
<dbReference type="PANTHER" id="PTHR22624">
    <property type="entry name" value="CYSTEINE PROTEASE ATG4"/>
    <property type="match status" value="1"/>
</dbReference>
<evidence type="ECO:0000256" key="10">
    <source>
        <dbReference type="ARBA" id="ARBA00029362"/>
    </source>
</evidence>
<feature type="compositionally biased region" description="Basic and acidic residues" evidence="12">
    <location>
        <begin position="346"/>
        <end position="361"/>
    </location>
</feature>
<keyword evidence="4 11" id="KW-0963">Cytoplasm</keyword>
<evidence type="ECO:0000256" key="11">
    <source>
        <dbReference type="RuleBase" id="RU363115"/>
    </source>
</evidence>
<gene>
    <name evidence="15" type="ORF">D0869_15646</name>
</gene>
<dbReference type="GO" id="GO:0000423">
    <property type="term" value="P:mitophagy"/>
    <property type="evidence" value="ECO:0007669"/>
    <property type="project" value="TreeGrafter"/>
</dbReference>
<feature type="region of interest" description="Disordered" evidence="12">
    <location>
        <begin position="685"/>
        <end position="717"/>
    </location>
</feature>
<dbReference type="GO" id="GO:0035973">
    <property type="term" value="P:aggrephagy"/>
    <property type="evidence" value="ECO:0007669"/>
    <property type="project" value="TreeGrafter"/>
</dbReference>
<dbReference type="GO" id="GO:0034727">
    <property type="term" value="P:piecemeal microautophagy of the nucleus"/>
    <property type="evidence" value="ECO:0007669"/>
    <property type="project" value="TreeGrafter"/>
</dbReference>
<evidence type="ECO:0000256" key="2">
    <source>
        <dbReference type="ARBA" id="ARBA00010958"/>
    </source>
</evidence>
<evidence type="ECO:0000256" key="3">
    <source>
        <dbReference type="ARBA" id="ARBA00022448"/>
    </source>
</evidence>
<dbReference type="InterPro" id="IPR005078">
    <property type="entry name" value="Peptidase_C54"/>
</dbReference>
<dbReference type="EC" id="3.4.22.-" evidence="11"/>
<dbReference type="EMBL" id="QWIJ01002782">
    <property type="protein sequence ID" value="RMX71426.1"/>
    <property type="molecule type" value="Genomic_DNA"/>
</dbReference>
<accession>A0A3M6VZ99</accession>
<dbReference type="PANTHER" id="PTHR22624:SF49">
    <property type="entry name" value="CYSTEINE PROTEASE"/>
    <property type="match status" value="1"/>
</dbReference>
<comment type="caution">
    <text evidence="15">The sequence shown here is derived from an EMBL/GenBank/DDBJ whole genome shotgun (WGS) entry which is preliminary data.</text>
</comment>
<feature type="compositionally biased region" description="Basic and acidic residues" evidence="12">
    <location>
        <begin position="685"/>
        <end position="695"/>
    </location>
</feature>
<organism evidence="15 16">
    <name type="scientific">Hortaea werneckii</name>
    <name type="common">Black yeast</name>
    <name type="synonym">Cladosporium werneckii</name>
    <dbReference type="NCBI Taxonomy" id="91943"/>
    <lineage>
        <taxon>Eukaryota</taxon>
        <taxon>Fungi</taxon>
        <taxon>Dikarya</taxon>
        <taxon>Ascomycota</taxon>
        <taxon>Pezizomycotina</taxon>
        <taxon>Dothideomycetes</taxon>
        <taxon>Dothideomycetidae</taxon>
        <taxon>Mycosphaerellales</taxon>
        <taxon>Teratosphaeriaceae</taxon>
        <taxon>Hortaea</taxon>
    </lineage>
</organism>
<dbReference type="Pfam" id="PF03416">
    <property type="entry name" value="Peptidase_C54"/>
    <property type="match status" value="1"/>
</dbReference>
<keyword evidence="13" id="KW-1133">Transmembrane helix</keyword>
<dbReference type="VEuPathDB" id="FungiDB:BTJ68_01285"/>
<keyword evidence="8" id="KW-0653">Protein transport</keyword>
<comment type="function">
    <text evidence="11">Required for selective autophagic degradation of the nucleus (nucleophagy) as well as for mitophagy which contributes to regulate mitochondrial quantity and quality by eliminating the mitochondria to a basal level to fulfill cellular energy requirements and preventing excess ROS production.</text>
</comment>
<feature type="non-terminal residue" evidence="15">
    <location>
        <position position="1"/>
    </location>
</feature>
<keyword evidence="6 11" id="KW-0378">Hydrolase</keyword>
<dbReference type="SUPFAM" id="SSF54001">
    <property type="entry name" value="Cysteine proteinases"/>
    <property type="match status" value="1"/>
</dbReference>
<dbReference type="InterPro" id="IPR046792">
    <property type="entry name" value="Peptidase_C54_cat"/>
</dbReference>
<feature type="compositionally biased region" description="Low complexity" evidence="12">
    <location>
        <begin position="315"/>
        <end position="331"/>
    </location>
</feature>
<feature type="region of interest" description="Disordered" evidence="12">
    <location>
        <begin position="313"/>
        <end position="371"/>
    </location>
</feature>
<dbReference type="GO" id="GO:0015031">
    <property type="term" value="P:protein transport"/>
    <property type="evidence" value="ECO:0007669"/>
    <property type="project" value="UniProtKB-KW"/>
</dbReference>
<evidence type="ECO:0000256" key="8">
    <source>
        <dbReference type="ARBA" id="ARBA00022927"/>
    </source>
</evidence>
<dbReference type="GO" id="GO:0000407">
    <property type="term" value="C:phagophore assembly site"/>
    <property type="evidence" value="ECO:0007669"/>
    <property type="project" value="UniProtKB-SubCell"/>
</dbReference>
<comment type="subcellular location">
    <subcellularLocation>
        <location evidence="11">Nucleus</location>
    </subcellularLocation>
    <subcellularLocation>
        <location evidence="11">Cytoplasm</location>
    </subcellularLocation>
    <subcellularLocation>
        <location evidence="1">Preautophagosomal structure</location>
    </subcellularLocation>
</comment>
<dbReference type="OrthoDB" id="2960936at2759"/>
<evidence type="ECO:0000256" key="5">
    <source>
        <dbReference type="ARBA" id="ARBA00022670"/>
    </source>
</evidence>
<keyword evidence="7" id="KW-0788">Thiol protease</keyword>
<dbReference type="GO" id="GO:0016485">
    <property type="term" value="P:protein processing"/>
    <property type="evidence" value="ECO:0007669"/>
    <property type="project" value="TreeGrafter"/>
</dbReference>
<feature type="domain" description="Peptidase C54 catalytic" evidence="14">
    <location>
        <begin position="380"/>
        <end position="666"/>
    </location>
</feature>
<keyword evidence="3" id="KW-0813">Transport</keyword>
<keyword evidence="11" id="KW-0539">Nucleus</keyword>